<dbReference type="Gene3D" id="3.30.390.10">
    <property type="entry name" value="Enolase-like, N-terminal domain"/>
    <property type="match status" value="1"/>
</dbReference>
<evidence type="ECO:0000256" key="1">
    <source>
        <dbReference type="ARBA" id="ARBA00005031"/>
    </source>
</evidence>
<dbReference type="PRINTS" id="PR00148">
    <property type="entry name" value="ENOLASE"/>
</dbReference>
<dbReference type="EC" id="4.2.1.11" evidence="3"/>
<dbReference type="Gene3D" id="3.20.20.120">
    <property type="entry name" value="Enolase-like C-terminal domain"/>
    <property type="match status" value="1"/>
</dbReference>
<keyword evidence="6" id="KW-0324">Glycolysis</keyword>
<dbReference type="Proteomes" id="UP001497497">
    <property type="component" value="Unassembled WGS sequence"/>
</dbReference>
<dbReference type="GO" id="GO:0000015">
    <property type="term" value="C:phosphopyruvate hydratase complex"/>
    <property type="evidence" value="ECO:0007669"/>
    <property type="project" value="InterPro"/>
</dbReference>
<dbReference type="GO" id="GO:0004634">
    <property type="term" value="F:phosphopyruvate hydratase activity"/>
    <property type="evidence" value="ECO:0007669"/>
    <property type="project" value="UniProtKB-EC"/>
</dbReference>
<evidence type="ECO:0000256" key="3">
    <source>
        <dbReference type="ARBA" id="ARBA00012058"/>
    </source>
</evidence>
<evidence type="ECO:0000313" key="12">
    <source>
        <dbReference type="Proteomes" id="UP001497497"/>
    </source>
</evidence>
<evidence type="ECO:0000256" key="2">
    <source>
        <dbReference type="ARBA" id="ARBA00009604"/>
    </source>
</evidence>
<dbReference type="GO" id="GO:0000287">
    <property type="term" value="F:magnesium ion binding"/>
    <property type="evidence" value="ECO:0007669"/>
    <property type="project" value="InterPro"/>
</dbReference>
<dbReference type="SMART" id="SM01192">
    <property type="entry name" value="Enolase_C"/>
    <property type="match status" value="1"/>
</dbReference>
<dbReference type="EMBL" id="CAXITT010001984">
    <property type="protein sequence ID" value="CAL1548871.1"/>
    <property type="molecule type" value="Genomic_DNA"/>
</dbReference>
<dbReference type="InterPro" id="IPR000941">
    <property type="entry name" value="Enolase"/>
</dbReference>
<keyword evidence="7" id="KW-0456">Lyase</keyword>
<evidence type="ECO:0000256" key="8">
    <source>
        <dbReference type="ARBA" id="ARBA00031125"/>
    </source>
</evidence>
<evidence type="ECO:0000256" key="5">
    <source>
        <dbReference type="ARBA" id="ARBA00022842"/>
    </source>
</evidence>
<keyword evidence="12" id="KW-1185">Reference proteome</keyword>
<comment type="caution">
    <text evidence="11">The sequence shown here is derived from an EMBL/GenBank/DDBJ whole genome shotgun (WGS) entry which is preliminary data.</text>
</comment>
<feature type="non-terminal residue" evidence="11">
    <location>
        <position position="1"/>
    </location>
</feature>
<proteinExistence type="inferred from homology"/>
<dbReference type="PANTHER" id="PTHR11902">
    <property type="entry name" value="ENOLASE"/>
    <property type="match status" value="1"/>
</dbReference>
<dbReference type="SUPFAM" id="SSF54826">
    <property type="entry name" value="Enolase N-terminal domain-like"/>
    <property type="match status" value="1"/>
</dbReference>
<gene>
    <name evidence="11" type="ORF">GSLYS_00022188001</name>
</gene>
<evidence type="ECO:0000313" key="11">
    <source>
        <dbReference type="EMBL" id="CAL1548871.1"/>
    </source>
</evidence>
<keyword evidence="5" id="KW-0460">Magnesium</keyword>
<accession>A0AAV2IRU7</accession>
<reference evidence="11 12" key="1">
    <citation type="submission" date="2024-04" db="EMBL/GenBank/DDBJ databases">
        <authorList>
            <consortium name="Genoscope - CEA"/>
            <person name="William W."/>
        </authorList>
    </citation>
    <scope>NUCLEOTIDE SEQUENCE [LARGE SCALE GENOMIC DNA]</scope>
</reference>
<dbReference type="InterPro" id="IPR029017">
    <property type="entry name" value="Enolase-like_N"/>
</dbReference>
<evidence type="ECO:0000259" key="10">
    <source>
        <dbReference type="SMART" id="SM01192"/>
    </source>
</evidence>
<evidence type="ECO:0000256" key="4">
    <source>
        <dbReference type="ARBA" id="ARBA00017068"/>
    </source>
</evidence>
<dbReference type="InterPro" id="IPR036849">
    <property type="entry name" value="Enolase-like_C_sf"/>
</dbReference>
<dbReference type="Pfam" id="PF03952">
    <property type="entry name" value="Enolase_N"/>
    <property type="match status" value="1"/>
</dbReference>
<dbReference type="AlphaFoldDB" id="A0AAV2IRU7"/>
<dbReference type="InterPro" id="IPR020810">
    <property type="entry name" value="Enolase_C"/>
</dbReference>
<protein>
    <recommendedName>
        <fullName evidence="4">Enolase</fullName>
        <ecNumber evidence="3">4.2.1.11</ecNumber>
    </recommendedName>
    <alternativeName>
        <fullName evidence="8">2-phospho-D-glycerate hydro-lyase</fullName>
    </alternativeName>
    <alternativeName>
        <fullName evidence="9">2-phosphoglycerate dehydratase</fullName>
    </alternativeName>
</protein>
<evidence type="ECO:0000256" key="7">
    <source>
        <dbReference type="ARBA" id="ARBA00023239"/>
    </source>
</evidence>
<comment type="pathway">
    <text evidence="1">Carbohydrate degradation; glycolysis; pyruvate from D-glyceraldehyde 3-phosphate: step 4/5.</text>
</comment>
<dbReference type="SUPFAM" id="SSF51604">
    <property type="entry name" value="Enolase C-terminal domain-like"/>
    <property type="match status" value="1"/>
</dbReference>
<dbReference type="InterPro" id="IPR020811">
    <property type="entry name" value="Enolase_N"/>
</dbReference>
<dbReference type="Pfam" id="PF00113">
    <property type="entry name" value="Enolase_C"/>
    <property type="match status" value="1"/>
</dbReference>
<dbReference type="GO" id="GO:0006096">
    <property type="term" value="P:glycolytic process"/>
    <property type="evidence" value="ECO:0007669"/>
    <property type="project" value="UniProtKB-KW"/>
</dbReference>
<evidence type="ECO:0000256" key="6">
    <source>
        <dbReference type="ARBA" id="ARBA00023152"/>
    </source>
</evidence>
<evidence type="ECO:0000256" key="9">
    <source>
        <dbReference type="ARBA" id="ARBA00032132"/>
    </source>
</evidence>
<comment type="similarity">
    <text evidence="2">Belongs to the enolase family.</text>
</comment>
<feature type="domain" description="Enolase C-terminal TIM barrel" evidence="10">
    <location>
        <begin position="43"/>
        <end position="248"/>
    </location>
</feature>
<feature type="non-terminal residue" evidence="11">
    <location>
        <position position="248"/>
    </location>
</feature>
<sequence length="248" mass="26941">LDGTENKSNLGANALLAVSMATARAAAAFQEMPLYRYIGGTNAKTLPVPMMNIINGGAHADNNVDFQEFMIMPVGVESFTEALRAGAEIFHNLKSVLKSRGYATSVGDEGGFAPNLKSNEEAIETILEAIDKAGYKAGENIMIALDPAASEFFDGTNYVFKKSDKRVLSSDEMIAYWTEWTEKYPIISIEDGLAENDWDGWTKITQNIGKKVQLVGDDLFVTNTKFLQKGIDLGAANAILIKVNQIGT</sequence>
<organism evidence="11 12">
    <name type="scientific">Lymnaea stagnalis</name>
    <name type="common">Great pond snail</name>
    <name type="synonym">Helix stagnalis</name>
    <dbReference type="NCBI Taxonomy" id="6523"/>
    <lineage>
        <taxon>Eukaryota</taxon>
        <taxon>Metazoa</taxon>
        <taxon>Spiralia</taxon>
        <taxon>Lophotrochozoa</taxon>
        <taxon>Mollusca</taxon>
        <taxon>Gastropoda</taxon>
        <taxon>Heterobranchia</taxon>
        <taxon>Euthyneura</taxon>
        <taxon>Panpulmonata</taxon>
        <taxon>Hygrophila</taxon>
        <taxon>Lymnaeoidea</taxon>
        <taxon>Lymnaeidae</taxon>
        <taxon>Lymnaea</taxon>
    </lineage>
</organism>
<dbReference type="PANTHER" id="PTHR11902:SF1">
    <property type="entry name" value="ENOLASE"/>
    <property type="match status" value="1"/>
</dbReference>
<name>A0AAV2IRU7_LYMST</name>